<feature type="compositionally biased region" description="Low complexity" evidence="2">
    <location>
        <begin position="125"/>
        <end position="135"/>
    </location>
</feature>
<keyword evidence="1" id="KW-0175">Coiled coil</keyword>
<evidence type="ECO:0000313" key="4">
    <source>
        <dbReference type="Proteomes" id="UP000007879"/>
    </source>
</evidence>
<name>A0AAN0K0Y1_AMPQE</name>
<proteinExistence type="predicted"/>
<evidence type="ECO:0000256" key="2">
    <source>
        <dbReference type="SAM" id="MobiDB-lite"/>
    </source>
</evidence>
<dbReference type="KEGG" id="aqu:109591800"/>
<dbReference type="GeneID" id="109591800"/>
<feature type="region of interest" description="Disordered" evidence="2">
    <location>
        <begin position="114"/>
        <end position="136"/>
    </location>
</feature>
<feature type="coiled-coil region" evidence="1">
    <location>
        <begin position="136"/>
        <end position="285"/>
    </location>
</feature>
<dbReference type="Proteomes" id="UP000007879">
    <property type="component" value="Unassembled WGS sequence"/>
</dbReference>
<keyword evidence="4" id="KW-1185">Reference proteome</keyword>
<evidence type="ECO:0000313" key="3">
    <source>
        <dbReference type="EnsemblMetazoa" id="XP_019863001.1"/>
    </source>
</evidence>
<sequence length="353" mass="40590">DSEFDAHTAHGDDSESDAHTAYGDDTHTAHGDDHTAHVEDSVSDYSCPFNIIIGTENQYYNVTIVIDKDTEESVIKDVQRLSSAVLLHYDTTLNVIRDDDSIWEDSKQKPFTDTYVSPTVQGKDTTLTTEVPGGTTEKDEDQVMLLQEKVESIQKQLEEEKELIEGEKQFPEQVIKEYEERIATLTEQQEEVTGDLKHKTEQYEELISDNELTHNQLEELQKKLKEEKIEKEELQIKIDDLQQELEQVSVQSEYIISQSELQSEIQKIKNESETFQKQRKALILENERLMSLIKDHNVPVEQKEEAEILQETETVHTCTYISKVKAQFPVLYGKYSMRGVVEKAIQHKAKPSA</sequence>
<dbReference type="AlphaFoldDB" id="A0AAN0K0Y1"/>
<feature type="region of interest" description="Disordered" evidence="2">
    <location>
        <begin position="1"/>
        <end position="37"/>
    </location>
</feature>
<dbReference type="EnsemblMetazoa" id="XM_020007442.1">
    <property type="protein sequence ID" value="XP_019863001.1"/>
    <property type="gene ID" value="LOC109591800"/>
</dbReference>
<reference evidence="3" key="2">
    <citation type="submission" date="2024-06" db="UniProtKB">
        <authorList>
            <consortium name="EnsemblMetazoa"/>
        </authorList>
    </citation>
    <scope>IDENTIFICATION</scope>
</reference>
<protein>
    <submittedName>
        <fullName evidence="3">Uncharacterized protein</fullName>
    </submittedName>
</protein>
<reference evidence="4" key="1">
    <citation type="journal article" date="2010" name="Nature">
        <title>The Amphimedon queenslandica genome and the evolution of animal complexity.</title>
        <authorList>
            <person name="Srivastava M."/>
            <person name="Simakov O."/>
            <person name="Chapman J."/>
            <person name="Fahey B."/>
            <person name="Gauthier M.E."/>
            <person name="Mitros T."/>
            <person name="Richards G.S."/>
            <person name="Conaco C."/>
            <person name="Dacre M."/>
            <person name="Hellsten U."/>
            <person name="Larroux C."/>
            <person name="Putnam N.H."/>
            <person name="Stanke M."/>
            <person name="Adamska M."/>
            <person name="Darling A."/>
            <person name="Degnan S.M."/>
            <person name="Oakley T.H."/>
            <person name="Plachetzki D.C."/>
            <person name="Zhai Y."/>
            <person name="Adamski M."/>
            <person name="Calcino A."/>
            <person name="Cummins S.F."/>
            <person name="Goodstein D.M."/>
            <person name="Harris C."/>
            <person name="Jackson D.J."/>
            <person name="Leys S.P."/>
            <person name="Shu S."/>
            <person name="Woodcroft B.J."/>
            <person name="Vervoort M."/>
            <person name="Kosik K.S."/>
            <person name="Manning G."/>
            <person name="Degnan B.M."/>
            <person name="Rokhsar D.S."/>
        </authorList>
    </citation>
    <scope>NUCLEOTIDE SEQUENCE [LARGE SCALE GENOMIC DNA]</scope>
</reference>
<accession>A0AAN0K0Y1</accession>
<evidence type="ECO:0000256" key="1">
    <source>
        <dbReference type="SAM" id="Coils"/>
    </source>
</evidence>
<organism evidence="3 4">
    <name type="scientific">Amphimedon queenslandica</name>
    <name type="common">Sponge</name>
    <dbReference type="NCBI Taxonomy" id="400682"/>
    <lineage>
        <taxon>Eukaryota</taxon>
        <taxon>Metazoa</taxon>
        <taxon>Porifera</taxon>
        <taxon>Demospongiae</taxon>
        <taxon>Heteroscleromorpha</taxon>
        <taxon>Haplosclerida</taxon>
        <taxon>Niphatidae</taxon>
        <taxon>Amphimedon</taxon>
    </lineage>
</organism>
<dbReference type="RefSeq" id="XP_019863001.1">
    <property type="nucleotide sequence ID" value="XM_020007442.1"/>
</dbReference>
<feature type="compositionally biased region" description="Polar residues" evidence="2">
    <location>
        <begin position="114"/>
        <end position="124"/>
    </location>
</feature>